<dbReference type="EMBL" id="KV428212">
    <property type="protein sequence ID" value="KZT33880.1"/>
    <property type="molecule type" value="Genomic_DNA"/>
</dbReference>
<dbReference type="AlphaFoldDB" id="A0A165Z363"/>
<keyword evidence="2" id="KW-1185">Reference proteome</keyword>
<sequence length="72" mass="8143">MFICRGPPVIEDDQDRDRAFFALPRLFPALLSVVLRSRHDVRILNPPDAVMVWAFDPTGVVPPYVEKPDNPG</sequence>
<reference evidence="1 2" key="1">
    <citation type="journal article" date="2016" name="Mol. Biol. Evol.">
        <title>Comparative Genomics of Early-Diverging Mushroom-Forming Fungi Provides Insights into the Origins of Lignocellulose Decay Capabilities.</title>
        <authorList>
            <person name="Nagy L.G."/>
            <person name="Riley R."/>
            <person name="Tritt A."/>
            <person name="Adam C."/>
            <person name="Daum C."/>
            <person name="Floudas D."/>
            <person name="Sun H."/>
            <person name="Yadav J.S."/>
            <person name="Pangilinan J."/>
            <person name="Larsson K.H."/>
            <person name="Matsuura K."/>
            <person name="Barry K."/>
            <person name="Labutti K."/>
            <person name="Kuo R."/>
            <person name="Ohm R.A."/>
            <person name="Bhattacharya S.S."/>
            <person name="Shirouzu T."/>
            <person name="Yoshinaga Y."/>
            <person name="Martin F.M."/>
            <person name="Grigoriev I.V."/>
            <person name="Hibbett D.S."/>
        </authorList>
    </citation>
    <scope>NUCLEOTIDE SEQUENCE [LARGE SCALE GENOMIC DNA]</scope>
    <source>
        <strain evidence="1 2">HHB10207 ss-3</strain>
    </source>
</reference>
<name>A0A165Z363_9AGAM</name>
<protein>
    <submittedName>
        <fullName evidence="1">Uncharacterized protein</fullName>
    </submittedName>
</protein>
<proteinExistence type="predicted"/>
<dbReference type="Proteomes" id="UP000076798">
    <property type="component" value="Unassembled WGS sequence"/>
</dbReference>
<evidence type="ECO:0000313" key="1">
    <source>
        <dbReference type="EMBL" id="KZT33880.1"/>
    </source>
</evidence>
<organism evidence="1 2">
    <name type="scientific">Sistotremastrum suecicum HHB10207 ss-3</name>
    <dbReference type="NCBI Taxonomy" id="1314776"/>
    <lineage>
        <taxon>Eukaryota</taxon>
        <taxon>Fungi</taxon>
        <taxon>Dikarya</taxon>
        <taxon>Basidiomycota</taxon>
        <taxon>Agaricomycotina</taxon>
        <taxon>Agaricomycetes</taxon>
        <taxon>Sistotremastrales</taxon>
        <taxon>Sistotremastraceae</taxon>
        <taxon>Sistotremastrum</taxon>
    </lineage>
</organism>
<accession>A0A165Z363</accession>
<gene>
    <name evidence="1" type="ORF">SISSUDRAFT_1053641</name>
</gene>
<evidence type="ECO:0000313" key="2">
    <source>
        <dbReference type="Proteomes" id="UP000076798"/>
    </source>
</evidence>